<name>A0AAD7D1J5_MYCRO</name>
<accession>A0AAD7D1J5</accession>
<evidence type="ECO:0000313" key="1">
    <source>
        <dbReference type="EMBL" id="KAJ7674342.1"/>
    </source>
</evidence>
<keyword evidence="2" id="KW-1185">Reference proteome</keyword>
<sequence length="436" mass="47893">MEDPISNLTHESIFTAQSPAHMFQNATRFGIEGSQFMNVLGNMNIHHLAPPSAGKSLAAAGNALDVSRDVYTDSGSYCSQLLRRGRGFPLYVPGPQRNLPREYQRNGVAIGDVGRVTPEGIFDFFFNIYLDADDPINVDNVPEGFCPLKRYVSRDVVYLDFEPGNHVSTPSVQKRDLESSSGDLPGLNFTFDCNAPEGAVLALPHGSHLEKLENMEHMRRYAAKNAESWYKYINGERGRGLSNGALYLVTGFEKSQSWGMAAFQEVTTQTEFLLSFKPTAADRYRWTASGPATTKASGPIPIHGEPLNQTLFIHGLSISLGTGIWGRLFKSVEICQIVDSQLGRPSNQFLPYASQGFLSSWSLGFLGGGGKQGGKQCAGRSEDPNGVDIFHPSQVINNYLLAKFASVTVAMSHDDDWRDILRRMPSICCSKYAIST</sequence>
<reference evidence="1" key="1">
    <citation type="submission" date="2023-03" db="EMBL/GenBank/DDBJ databases">
        <title>Massive genome expansion in bonnet fungi (Mycena s.s.) driven by repeated elements and novel gene families across ecological guilds.</title>
        <authorList>
            <consortium name="Lawrence Berkeley National Laboratory"/>
            <person name="Harder C.B."/>
            <person name="Miyauchi S."/>
            <person name="Viragh M."/>
            <person name="Kuo A."/>
            <person name="Thoen E."/>
            <person name="Andreopoulos B."/>
            <person name="Lu D."/>
            <person name="Skrede I."/>
            <person name="Drula E."/>
            <person name="Henrissat B."/>
            <person name="Morin E."/>
            <person name="Kohler A."/>
            <person name="Barry K."/>
            <person name="LaButti K."/>
            <person name="Morin E."/>
            <person name="Salamov A."/>
            <person name="Lipzen A."/>
            <person name="Mereny Z."/>
            <person name="Hegedus B."/>
            <person name="Baldrian P."/>
            <person name="Stursova M."/>
            <person name="Weitz H."/>
            <person name="Taylor A."/>
            <person name="Grigoriev I.V."/>
            <person name="Nagy L.G."/>
            <person name="Martin F."/>
            <person name="Kauserud H."/>
        </authorList>
    </citation>
    <scope>NUCLEOTIDE SEQUENCE</scope>
    <source>
        <strain evidence="1">CBHHK067</strain>
    </source>
</reference>
<organism evidence="1 2">
    <name type="scientific">Mycena rosella</name>
    <name type="common">Pink bonnet</name>
    <name type="synonym">Agaricus rosellus</name>
    <dbReference type="NCBI Taxonomy" id="1033263"/>
    <lineage>
        <taxon>Eukaryota</taxon>
        <taxon>Fungi</taxon>
        <taxon>Dikarya</taxon>
        <taxon>Basidiomycota</taxon>
        <taxon>Agaricomycotina</taxon>
        <taxon>Agaricomycetes</taxon>
        <taxon>Agaricomycetidae</taxon>
        <taxon>Agaricales</taxon>
        <taxon>Marasmiineae</taxon>
        <taxon>Mycenaceae</taxon>
        <taxon>Mycena</taxon>
    </lineage>
</organism>
<evidence type="ECO:0000313" key="2">
    <source>
        <dbReference type="Proteomes" id="UP001221757"/>
    </source>
</evidence>
<protein>
    <submittedName>
        <fullName evidence="1">Uncharacterized protein</fullName>
    </submittedName>
</protein>
<proteinExistence type="predicted"/>
<dbReference type="EMBL" id="JARKIE010000155">
    <property type="protein sequence ID" value="KAJ7674342.1"/>
    <property type="molecule type" value="Genomic_DNA"/>
</dbReference>
<comment type="caution">
    <text evidence="1">The sequence shown here is derived from an EMBL/GenBank/DDBJ whole genome shotgun (WGS) entry which is preliminary data.</text>
</comment>
<dbReference type="Proteomes" id="UP001221757">
    <property type="component" value="Unassembled WGS sequence"/>
</dbReference>
<dbReference type="AlphaFoldDB" id="A0AAD7D1J5"/>
<gene>
    <name evidence="1" type="ORF">B0H17DRAFT_1082140</name>
</gene>